<feature type="compositionally biased region" description="Basic and acidic residues" evidence="4">
    <location>
        <begin position="160"/>
        <end position="170"/>
    </location>
</feature>
<evidence type="ECO:0000256" key="4">
    <source>
        <dbReference type="SAM" id="MobiDB-lite"/>
    </source>
</evidence>
<feature type="domain" description="HTH deoR-type" evidence="5">
    <location>
        <begin position="7"/>
        <end position="66"/>
    </location>
</feature>
<dbReference type="PROSITE" id="PS51000">
    <property type="entry name" value="HTH_DEOR_2"/>
    <property type="match status" value="1"/>
</dbReference>
<evidence type="ECO:0000256" key="2">
    <source>
        <dbReference type="ARBA" id="ARBA00023125"/>
    </source>
</evidence>
<name>A0A4Z1E4R0_9MICO</name>
<dbReference type="PROSITE" id="PS52050">
    <property type="entry name" value="WYL"/>
    <property type="match status" value="1"/>
</dbReference>
<evidence type="ECO:0000313" key="7">
    <source>
        <dbReference type="Proteomes" id="UP000297318"/>
    </source>
</evidence>
<accession>A0A4Z1E4R0</accession>
<dbReference type="AlphaFoldDB" id="A0A4Z1E4R0"/>
<protein>
    <submittedName>
        <fullName evidence="6">Transcriptional regulator, DeoR family</fullName>
    </submittedName>
</protein>
<evidence type="ECO:0000313" key="6">
    <source>
        <dbReference type="EMBL" id="TGO05463.1"/>
    </source>
</evidence>
<comment type="caution">
    <text evidence="6">The sequence shown here is derived from an EMBL/GenBank/DDBJ whole genome shotgun (WGS) entry which is preliminary data.</text>
</comment>
<gene>
    <name evidence="6" type="ORF">SERN_1467</name>
</gene>
<dbReference type="InterPro" id="IPR026881">
    <property type="entry name" value="WYL_dom"/>
</dbReference>
<dbReference type="InterPro" id="IPR036388">
    <property type="entry name" value="WH-like_DNA-bd_sf"/>
</dbReference>
<reference evidence="6 7" key="1">
    <citation type="submission" date="2018-11" db="EMBL/GenBank/DDBJ databases">
        <title>Complete genome sequencing of the Actinobacteria Serinibacter sp. K3-2.</title>
        <authorList>
            <person name="Rakitin A.L."/>
            <person name="Beletsky A.V."/>
            <person name="Mardanov A.V."/>
            <person name="Ravin N.V."/>
            <person name="Gromova A.S."/>
            <person name="Filippova S.N."/>
            <person name="Gal'Chenko V.F."/>
        </authorList>
    </citation>
    <scope>NUCLEOTIDE SEQUENCE [LARGE SCALE GENOMIC DNA]</scope>
    <source>
        <strain evidence="6 7">K3-2</strain>
    </source>
</reference>
<keyword evidence="7" id="KW-1185">Reference proteome</keyword>
<sequence>MSLMSAPSSRTLLLLSLLQTRRDWAGPELARRLAVSDRTVRRDVDRLRTLGYRVTPLMGPDGGYRLEAGADLPPLLFDDEQAVAVAVALRMAAVSGVEIGDDAARAMRAVRQLMPARLRHRIDAVEVTPLPRRDGAPAVDPDALTAVSAAVRAREVLRLDYDSPEGDRAGSGDPGAAPPPPRRVEPHHVVTHEGRWYLVAWDLDRRDWHTLRLDRLTPRSPTGPRFGPREIPGGDVGAWVGARFRGAPSEGGQVTDSWPCWGEVVLDLPLRRVLPFVADGAAREMTPERTHLRSGSWSWIALAAELGRFDAALEVLGPPELADALVTLSERFARAAPRRP</sequence>
<keyword evidence="2" id="KW-0238">DNA-binding</keyword>
<dbReference type="PROSITE" id="PS00894">
    <property type="entry name" value="HTH_DEOR_1"/>
    <property type="match status" value="1"/>
</dbReference>
<dbReference type="InterPro" id="IPR001034">
    <property type="entry name" value="DeoR_HTH"/>
</dbReference>
<dbReference type="GO" id="GO:0003677">
    <property type="term" value="F:DNA binding"/>
    <property type="evidence" value="ECO:0007669"/>
    <property type="project" value="UniProtKB-KW"/>
</dbReference>
<dbReference type="PANTHER" id="PTHR34580">
    <property type="match status" value="1"/>
</dbReference>
<dbReference type="Gene3D" id="1.10.10.10">
    <property type="entry name" value="Winged helix-like DNA-binding domain superfamily/Winged helix DNA-binding domain"/>
    <property type="match status" value="1"/>
</dbReference>
<evidence type="ECO:0000256" key="3">
    <source>
        <dbReference type="ARBA" id="ARBA00023163"/>
    </source>
</evidence>
<dbReference type="InterPro" id="IPR036390">
    <property type="entry name" value="WH_DNA-bd_sf"/>
</dbReference>
<dbReference type="Proteomes" id="UP000297318">
    <property type="component" value="Unassembled WGS sequence"/>
</dbReference>
<dbReference type="EMBL" id="RHPJ01000002">
    <property type="protein sequence ID" value="TGO05463.1"/>
    <property type="molecule type" value="Genomic_DNA"/>
</dbReference>
<organism evidence="6 7">
    <name type="scientific">Serinibacter arcticus</name>
    <dbReference type="NCBI Taxonomy" id="1655435"/>
    <lineage>
        <taxon>Bacteria</taxon>
        <taxon>Bacillati</taxon>
        <taxon>Actinomycetota</taxon>
        <taxon>Actinomycetes</taxon>
        <taxon>Micrococcales</taxon>
        <taxon>Beutenbergiaceae</taxon>
        <taxon>Serinibacter</taxon>
    </lineage>
</organism>
<dbReference type="InterPro" id="IPR013196">
    <property type="entry name" value="HTH_11"/>
</dbReference>
<dbReference type="GO" id="GO:0003700">
    <property type="term" value="F:DNA-binding transcription factor activity"/>
    <property type="evidence" value="ECO:0007669"/>
    <property type="project" value="InterPro"/>
</dbReference>
<dbReference type="InterPro" id="IPR051534">
    <property type="entry name" value="CBASS_pafABC_assoc_protein"/>
</dbReference>
<evidence type="ECO:0000256" key="1">
    <source>
        <dbReference type="ARBA" id="ARBA00023015"/>
    </source>
</evidence>
<dbReference type="Pfam" id="PF08279">
    <property type="entry name" value="HTH_11"/>
    <property type="match status" value="1"/>
</dbReference>
<dbReference type="InterPro" id="IPR018356">
    <property type="entry name" value="Tscrpt_reg_HTH_DeoR_CS"/>
</dbReference>
<keyword evidence="1" id="KW-0805">Transcription regulation</keyword>
<dbReference type="Pfam" id="PF13280">
    <property type="entry name" value="WYL"/>
    <property type="match status" value="1"/>
</dbReference>
<dbReference type="PANTHER" id="PTHR34580:SF3">
    <property type="entry name" value="PROTEIN PAFB"/>
    <property type="match status" value="1"/>
</dbReference>
<feature type="region of interest" description="Disordered" evidence="4">
    <location>
        <begin position="160"/>
        <end position="186"/>
    </location>
</feature>
<dbReference type="SUPFAM" id="SSF46785">
    <property type="entry name" value="Winged helix' DNA-binding domain"/>
    <property type="match status" value="1"/>
</dbReference>
<evidence type="ECO:0000259" key="5">
    <source>
        <dbReference type="PROSITE" id="PS51000"/>
    </source>
</evidence>
<proteinExistence type="predicted"/>
<keyword evidence="3" id="KW-0804">Transcription</keyword>